<accession>A0A9W9Z8J2</accession>
<sequence>MPKWFNCRQRVSKLQSGFFNVFVQYCYENAGPPYDSESESLCSKVSESGIQDTSNVKVPSATGSGTGSQDTLNVNVPSTAASSQLVVKAVFGKVLTREEVITILNSKFMVKKSQLASLTASQLLTVLIKKLIKHSYVPLNGCNMNHLQRDDVKFTRKLRFSMPAILP</sequence>
<dbReference type="Proteomes" id="UP001163046">
    <property type="component" value="Unassembled WGS sequence"/>
</dbReference>
<dbReference type="EMBL" id="MU826382">
    <property type="protein sequence ID" value="KAJ7377163.1"/>
    <property type="molecule type" value="Genomic_DNA"/>
</dbReference>
<keyword evidence="2" id="KW-1185">Reference proteome</keyword>
<name>A0A9W9Z8J2_9CNID</name>
<dbReference type="AlphaFoldDB" id="A0A9W9Z8J2"/>
<protein>
    <submittedName>
        <fullName evidence="1">Uncharacterized protein</fullName>
    </submittedName>
</protein>
<proteinExistence type="predicted"/>
<evidence type="ECO:0000313" key="1">
    <source>
        <dbReference type="EMBL" id="KAJ7377163.1"/>
    </source>
</evidence>
<comment type="caution">
    <text evidence="1">The sequence shown here is derived from an EMBL/GenBank/DDBJ whole genome shotgun (WGS) entry which is preliminary data.</text>
</comment>
<gene>
    <name evidence="1" type="ORF">OS493_030362</name>
</gene>
<organism evidence="1 2">
    <name type="scientific">Desmophyllum pertusum</name>
    <dbReference type="NCBI Taxonomy" id="174260"/>
    <lineage>
        <taxon>Eukaryota</taxon>
        <taxon>Metazoa</taxon>
        <taxon>Cnidaria</taxon>
        <taxon>Anthozoa</taxon>
        <taxon>Hexacorallia</taxon>
        <taxon>Scleractinia</taxon>
        <taxon>Caryophylliina</taxon>
        <taxon>Caryophylliidae</taxon>
        <taxon>Desmophyllum</taxon>
    </lineage>
</organism>
<reference evidence="1" key="1">
    <citation type="submission" date="2023-01" db="EMBL/GenBank/DDBJ databases">
        <title>Genome assembly of the deep-sea coral Lophelia pertusa.</title>
        <authorList>
            <person name="Herrera S."/>
            <person name="Cordes E."/>
        </authorList>
    </citation>
    <scope>NUCLEOTIDE SEQUENCE</scope>
    <source>
        <strain evidence="1">USNM1676648</strain>
        <tissue evidence="1">Polyp</tissue>
    </source>
</reference>
<evidence type="ECO:0000313" key="2">
    <source>
        <dbReference type="Proteomes" id="UP001163046"/>
    </source>
</evidence>